<comment type="similarity">
    <text evidence="1">Belongs to the LDH2/MDH2 oxidoreductase family.</text>
</comment>
<dbReference type="InterPro" id="IPR043144">
    <property type="entry name" value="Mal/L-sulf/L-lact_DH-like_ah"/>
</dbReference>
<keyword evidence="2" id="KW-0560">Oxidoreductase</keyword>
<evidence type="ECO:0000313" key="3">
    <source>
        <dbReference type="Proteomes" id="UP000269208"/>
    </source>
</evidence>
<dbReference type="PANTHER" id="PTHR11091:SF0">
    <property type="entry name" value="MALATE DEHYDROGENASE"/>
    <property type="match status" value="1"/>
</dbReference>
<evidence type="ECO:0000256" key="1">
    <source>
        <dbReference type="ARBA" id="ARBA00006056"/>
    </source>
</evidence>
<dbReference type="Pfam" id="PF02615">
    <property type="entry name" value="Ldh_2"/>
    <property type="match status" value="1"/>
</dbReference>
<dbReference type="SUPFAM" id="SSF89733">
    <property type="entry name" value="L-sulfolactate dehydrogenase-like"/>
    <property type="match status" value="1"/>
</dbReference>
<dbReference type="PANTHER" id="PTHR11091">
    <property type="entry name" value="OXIDOREDUCTASE-RELATED"/>
    <property type="match status" value="1"/>
</dbReference>
<dbReference type="EC" id="1.1.1.154" evidence="2"/>
<dbReference type="Gene3D" id="1.10.1530.10">
    <property type="match status" value="1"/>
</dbReference>
<evidence type="ECO:0000313" key="2">
    <source>
        <dbReference type="EMBL" id="VEB62355.1"/>
    </source>
</evidence>
<protein>
    <submittedName>
        <fullName evidence="2">Ureidoglycolate dehydrogenase</fullName>
        <ecNumber evidence="2">1.1.1.154</ecNumber>
    </submittedName>
</protein>
<dbReference type="EMBL" id="LR134190">
    <property type="protein sequence ID" value="VEB62355.1"/>
    <property type="molecule type" value="Genomic_DNA"/>
</dbReference>
<dbReference type="InterPro" id="IPR036111">
    <property type="entry name" value="Mal/L-sulfo/L-lacto_DH-like_sf"/>
</dbReference>
<accession>A0A3S4I6Z4</accession>
<dbReference type="GO" id="GO:0009040">
    <property type="term" value="F:ureidoglycolate dehydrogenase activity"/>
    <property type="evidence" value="ECO:0007669"/>
    <property type="project" value="UniProtKB-EC"/>
</dbReference>
<gene>
    <name evidence="2" type="primary">allD_2</name>
    <name evidence="2" type="ORF">NCTC6754_07749</name>
</gene>
<name>A0A3S4I6Z4_SALET</name>
<reference evidence="2 3" key="1">
    <citation type="submission" date="2018-12" db="EMBL/GenBank/DDBJ databases">
        <authorList>
            <consortium name="Pathogen Informatics"/>
        </authorList>
    </citation>
    <scope>NUCLEOTIDE SEQUENCE [LARGE SCALE GENOMIC DNA]</scope>
    <source>
        <strain evidence="2 3">NCTC6754</strain>
    </source>
</reference>
<dbReference type="InterPro" id="IPR003767">
    <property type="entry name" value="Malate/L-lactate_DH-like"/>
</dbReference>
<proteinExistence type="inferred from homology"/>
<organism evidence="2 3">
    <name type="scientific">Salmonella enterica I</name>
    <dbReference type="NCBI Taxonomy" id="59201"/>
    <lineage>
        <taxon>Bacteria</taxon>
        <taxon>Pseudomonadati</taxon>
        <taxon>Pseudomonadota</taxon>
        <taxon>Gammaproteobacteria</taxon>
        <taxon>Enterobacterales</taxon>
        <taxon>Enterobacteriaceae</taxon>
        <taxon>Salmonella</taxon>
    </lineage>
</organism>
<dbReference type="Proteomes" id="UP000269208">
    <property type="component" value="Chromosome"/>
</dbReference>
<sequence length="100" mass="11678">MKISRETLHQLIENKLYKAGLKREHAAIVADVLVYADARGIHSHGAVRVEYYAERIFKRRHQPGADVSALRIPVPVRRYCMPIMLPDRSQPKWEWSMLLK</sequence>
<dbReference type="AlphaFoldDB" id="A0A3S4I6Z4"/>